<keyword evidence="3" id="KW-1185">Reference proteome</keyword>
<dbReference type="GO" id="GO:0016020">
    <property type="term" value="C:membrane"/>
    <property type="evidence" value="ECO:0007669"/>
    <property type="project" value="InterPro"/>
</dbReference>
<keyword evidence="1" id="KW-1133">Transmembrane helix</keyword>
<protein>
    <recommendedName>
        <fullName evidence="4">Ammonia monooxygenase</fullName>
    </recommendedName>
</protein>
<name>A0A4Q7VDD3_9BURK</name>
<dbReference type="PIRSF" id="PIRSF038991">
    <property type="entry name" value="Protein_AbrB"/>
    <property type="match status" value="1"/>
</dbReference>
<dbReference type="GO" id="GO:0010468">
    <property type="term" value="P:regulation of gene expression"/>
    <property type="evidence" value="ECO:0007669"/>
    <property type="project" value="InterPro"/>
</dbReference>
<evidence type="ECO:0000256" key="1">
    <source>
        <dbReference type="SAM" id="Phobius"/>
    </source>
</evidence>
<comment type="caution">
    <text evidence="2">The sequence shown here is derived from an EMBL/GenBank/DDBJ whole genome shotgun (WGS) entry which is preliminary data.</text>
</comment>
<sequence>MYLLGIFIEPDRSCFGQLHSWREKNDVMAQSYIRLFKYKQFSFAFFHLKTYNERLKYVNYLRNMMQRYLAGFLFALAGALLANWLHLPLPWMIGPLLVTAISKLRGARTQSHVAFRSMGQWVIGTSLGLYFTEEVLHIVLDNTVAIVLGMLFALFLGSAGALALRRWGEVDFKTAWFASAIGGASEMANLAERNNARIDRVASAHSLRVLLVVVTIPFVYKFLGLHGLTVNTTAAIPFSYSGFFQMVAITCAFSFAFGKLRIPNPWVLGPLFIMTVLTSNHIELSVIPPEVQHAGQMFIGWSLGDKFGPDFFRRAPKYLGVVALVCVGSLCLALVFCALLTLISDIPLATLYLANSPGGIAEMTITAKVLQLGPPVVTAFHVSRMVFVLLVTGPLYRLLSKKYQLT</sequence>
<feature type="transmembrane region" description="Helical" evidence="1">
    <location>
        <begin position="144"/>
        <end position="164"/>
    </location>
</feature>
<evidence type="ECO:0000313" key="3">
    <source>
        <dbReference type="Proteomes" id="UP000293398"/>
    </source>
</evidence>
<dbReference type="NCBIfam" id="TIGR03082">
    <property type="entry name" value="Gneg_AbrB_dup"/>
    <property type="match status" value="2"/>
</dbReference>
<feature type="transmembrane region" description="Helical" evidence="1">
    <location>
        <begin position="207"/>
        <end position="228"/>
    </location>
</feature>
<reference evidence="2 3" key="1">
    <citation type="submission" date="2019-02" db="EMBL/GenBank/DDBJ databases">
        <title>Genomic Encyclopedia of Type Strains, Phase IV (KMG-IV): sequencing the most valuable type-strain genomes for metagenomic binning, comparative biology and taxonomic classification.</title>
        <authorList>
            <person name="Goeker M."/>
        </authorList>
    </citation>
    <scope>NUCLEOTIDE SEQUENCE [LARGE SCALE GENOMIC DNA]</scope>
    <source>
        <strain evidence="2 3">DSM 23814</strain>
    </source>
</reference>
<feature type="transmembrane region" description="Helical" evidence="1">
    <location>
        <begin position="318"/>
        <end position="343"/>
    </location>
</feature>
<feature type="transmembrane region" description="Helical" evidence="1">
    <location>
        <begin position="379"/>
        <end position="399"/>
    </location>
</feature>
<feature type="transmembrane region" description="Helical" evidence="1">
    <location>
        <begin position="234"/>
        <end position="257"/>
    </location>
</feature>
<evidence type="ECO:0008006" key="4">
    <source>
        <dbReference type="Google" id="ProtNLM"/>
    </source>
</evidence>
<gene>
    <name evidence="2" type="ORF">EV681_2349</name>
</gene>
<dbReference type="InterPro" id="IPR017516">
    <property type="entry name" value="AbrB_dup"/>
</dbReference>
<dbReference type="InterPro" id="IPR007820">
    <property type="entry name" value="AbrB_fam"/>
</dbReference>
<dbReference type="Pfam" id="PF05145">
    <property type="entry name" value="AbrB"/>
    <property type="match status" value="1"/>
</dbReference>
<accession>A0A4Q7VDD3</accession>
<evidence type="ECO:0000313" key="2">
    <source>
        <dbReference type="EMBL" id="RZT93937.1"/>
    </source>
</evidence>
<dbReference type="AlphaFoldDB" id="A0A4Q7VDD3"/>
<dbReference type="PANTHER" id="PTHR38457:SF1">
    <property type="entry name" value="REGULATOR ABRB-RELATED"/>
    <property type="match status" value="1"/>
</dbReference>
<dbReference type="EMBL" id="SHKO01000002">
    <property type="protein sequence ID" value="RZT93937.1"/>
    <property type="molecule type" value="Genomic_DNA"/>
</dbReference>
<dbReference type="Proteomes" id="UP000293398">
    <property type="component" value="Unassembled WGS sequence"/>
</dbReference>
<keyword evidence="1" id="KW-0812">Transmembrane</keyword>
<keyword evidence="1" id="KW-0472">Membrane</keyword>
<proteinExistence type="predicted"/>
<dbReference type="PANTHER" id="PTHR38457">
    <property type="entry name" value="REGULATOR ABRB-RELATED"/>
    <property type="match status" value="1"/>
</dbReference>
<feature type="transmembrane region" description="Helical" evidence="1">
    <location>
        <begin position="68"/>
        <end position="87"/>
    </location>
</feature>
<organism evidence="2 3">
    <name type="scientific">Advenella incenata</name>
    <dbReference type="NCBI Taxonomy" id="267800"/>
    <lineage>
        <taxon>Bacteria</taxon>
        <taxon>Pseudomonadati</taxon>
        <taxon>Pseudomonadota</taxon>
        <taxon>Betaproteobacteria</taxon>
        <taxon>Burkholderiales</taxon>
        <taxon>Alcaligenaceae</taxon>
    </lineage>
</organism>